<dbReference type="PANTHER" id="PTHR48226:SF1">
    <property type="entry name" value="WAS_WASL-INTERACTING PROTEIN FAMILY MEMBER 1"/>
    <property type="match status" value="1"/>
</dbReference>
<dbReference type="PANTHER" id="PTHR48226">
    <property type="entry name" value="OS06G0326200 PROTEIN"/>
    <property type="match status" value="1"/>
</dbReference>
<feature type="compositionally biased region" description="Acidic residues" evidence="1">
    <location>
        <begin position="235"/>
        <end position="245"/>
    </location>
</feature>
<protein>
    <submittedName>
        <fullName evidence="3">Uncharacterized protein</fullName>
    </submittedName>
</protein>
<feature type="compositionally biased region" description="Gly residues" evidence="1">
    <location>
        <begin position="287"/>
        <end position="303"/>
    </location>
</feature>
<feature type="transmembrane region" description="Helical" evidence="2">
    <location>
        <begin position="105"/>
        <end position="124"/>
    </location>
</feature>
<keyword evidence="2" id="KW-0472">Membrane</keyword>
<evidence type="ECO:0000256" key="1">
    <source>
        <dbReference type="SAM" id="MobiDB-lite"/>
    </source>
</evidence>
<dbReference type="AlphaFoldDB" id="A0A0D0VBI9"/>
<sequence>MSATIFSHQANLKAVFYGGEDKEWAKLDLVDKYRRRTGKVLGVPSQSQNSPRSKKDDATTPDASLIGYVKDLSCSLGWKLRLYTVVELKWSPLATHFAEGVFQTMWYVILGYAISGCIFGLSIVNEYFYRIVYLYQDTAKDIPVLALEADSEFMQEVDRRFGYMRDGYSVDELSALPDFWSSPPNCLISDRANSILNKEARYRLDATILLFLAHAAYRNEAERVRRNKRTSTSLNEEEEDEEEKEEDNKSKHSKPSGKDNDGSHGGNSGSGEDTSRAAGCGRPRGSNSGGGDEGPTRGTGGGHSSRRAKTFMRGLEQLSAPEDMMDVKASIITSLVSNGREHLNLFSSSSLGTDTSGSFDSPFDTSFTTSLGMSCNVSFDSNKDALVTDDLPANLPPKFNRSGPVDTDDIVESGELTLAAYKDRLAMLGVRVKLVTREEMDVLLARG</sequence>
<dbReference type="InterPro" id="IPR053099">
    <property type="entry name" value="WAS/WASL-interacting_domain"/>
</dbReference>
<gene>
    <name evidence="3" type="ORF">I312_05729</name>
</gene>
<dbReference type="GO" id="GO:0030048">
    <property type="term" value="P:actin filament-based movement"/>
    <property type="evidence" value="ECO:0007669"/>
    <property type="project" value="TreeGrafter"/>
</dbReference>
<feature type="region of interest" description="Disordered" evidence="1">
    <location>
        <begin position="222"/>
        <end position="307"/>
    </location>
</feature>
<dbReference type="OrthoDB" id="2577060at2759"/>
<accession>A0A0D0VBI9</accession>
<dbReference type="GO" id="GO:0005884">
    <property type="term" value="C:actin filament"/>
    <property type="evidence" value="ECO:0007669"/>
    <property type="project" value="TreeGrafter"/>
</dbReference>
<evidence type="ECO:0000256" key="2">
    <source>
        <dbReference type="SAM" id="Phobius"/>
    </source>
</evidence>
<feature type="compositionally biased region" description="Basic and acidic residues" evidence="1">
    <location>
        <begin position="246"/>
        <end position="262"/>
    </location>
</feature>
<organism evidence="3">
    <name type="scientific">Cryptococcus bacillisporus CA1280</name>
    <dbReference type="NCBI Taxonomy" id="1296109"/>
    <lineage>
        <taxon>Eukaryota</taxon>
        <taxon>Fungi</taxon>
        <taxon>Dikarya</taxon>
        <taxon>Basidiomycota</taxon>
        <taxon>Agaricomycotina</taxon>
        <taxon>Tremellomycetes</taxon>
        <taxon>Tremellales</taxon>
        <taxon>Cryptococcaceae</taxon>
        <taxon>Cryptococcus</taxon>
        <taxon>Cryptococcus gattii species complex</taxon>
    </lineage>
</organism>
<evidence type="ECO:0000313" key="3">
    <source>
        <dbReference type="EMBL" id="KIR44956.1"/>
    </source>
</evidence>
<dbReference type="EMBL" id="KN847992">
    <property type="protein sequence ID" value="KIR44956.1"/>
    <property type="molecule type" value="Genomic_DNA"/>
</dbReference>
<proteinExistence type="predicted"/>
<keyword evidence="2" id="KW-0812">Transmembrane</keyword>
<dbReference type="HOGENOM" id="CLU_033642_0_0_1"/>
<reference evidence="3" key="1">
    <citation type="submission" date="2015-01" db="EMBL/GenBank/DDBJ databases">
        <title>The Genome Sequence of Cryptococcus gattii CA1280.</title>
        <authorList>
            <consortium name="The Broad Institute Genomics Platform"/>
            <person name="Cuomo C."/>
            <person name="Litvintseva A."/>
            <person name="Chen Y."/>
            <person name="Heitman J."/>
            <person name="Sun S."/>
            <person name="Springer D."/>
            <person name="Dromer F."/>
            <person name="Young S."/>
            <person name="Zeng Q."/>
            <person name="Gargeya S."/>
            <person name="Abouelleil A."/>
            <person name="Alvarado L."/>
            <person name="Chapman S.B."/>
            <person name="Gainer-Dewar J."/>
            <person name="Goldberg J."/>
            <person name="Griggs A."/>
            <person name="Gujja S."/>
            <person name="Hansen M."/>
            <person name="Howarth C."/>
            <person name="Imamovic A."/>
            <person name="Larimer J."/>
            <person name="Murphy C."/>
            <person name="Naylor J."/>
            <person name="Pearson M."/>
            <person name="Priest M."/>
            <person name="Roberts A."/>
            <person name="Saif S."/>
            <person name="Shea T."/>
            <person name="Sykes S."/>
            <person name="Wortman J."/>
            <person name="Nusbaum C."/>
            <person name="Birren B."/>
        </authorList>
    </citation>
    <scope>NUCLEOTIDE SEQUENCE [LARGE SCALE GENOMIC DNA]</scope>
    <source>
        <strain evidence="3">CA1280</strain>
    </source>
</reference>
<name>A0A0D0VBI9_CRYGA</name>
<keyword evidence="2" id="KW-1133">Transmembrane helix</keyword>